<dbReference type="InterPro" id="IPR016167">
    <property type="entry name" value="FAD-bd_PCMH_sub1"/>
</dbReference>
<comment type="catalytic activity">
    <reaction evidence="15 16">
        <text>UDP-N-acetyl-alpha-D-muramate + NADP(+) = UDP-N-acetyl-3-O-(1-carboxyvinyl)-alpha-D-glucosamine + NADPH + H(+)</text>
        <dbReference type="Rhea" id="RHEA:12248"/>
        <dbReference type="ChEBI" id="CHEBI:15378"/>
        <dbReference type="ChEBI" id="CHEBI:57783"/>
        <dbReference type="ChEBI" id="CHEBI:58349"/>
        <dbReference type="ChEBI" id="CHEBI:68483"/>
        <dbReference type="ChEBI" id="CHEBI:70757"/>
        <dbReference type="EC" id="1.3.1.98"/>
    </reaction>
</comment>
<dbReference type="GO" id="GO:0008762">
    <property type="term" value="F:UDP-N-acetylmuramate dehydrogenase activity"/>
    <property type="evidence" value="ECO:0007669"/>
    <property type="project" value="UniProtKB-UniRule"/>
</dbReference>
<dbReference type="HAMAP" id="MF_00037">
    <property type="entry name" value="MurB"/>
    <property type="match status" value="1"/>
</dbReference>
<name>A0A329TUR6_9FIRM</name>
<evidence type="ECO:0000313" key="18">
    <source>
        <dbReference type="EMBL" id="RAW52308.1"/>
    </source>
</evidence>
<dbReference type="NCBIfam" id="TIGR00179">
    <property type="entry name" value="murB"/>
    <property type="match status" value="1"/>
</dbReference>
<dbReference type="EC" id="1.3.1.98" evidence="16"/>
<evidence type="ECO:0000256" key="6">
    <source>
        <dbReference type="ARBA" id="ARBA00022618"/>
    </source>
</evidence>
<feature type="active site" description="Proton donor" evidence="16">
    <location>
        <position position="235"/>
    </location>
</feature>
<dbReference type="PROSITE" id="PS51387">
    <property type="entry name" value="FAD_PCMH"/>
    <property type="match status" value="1"/>
</dbReference>
<dbReference type="Gene3D" id="3.30.465.10">
    <property type="match status" value="1"/>
</dbReference>
<sequence length="311" mass="33131">MFEPLCAALDAAGIACTRNELLADHCTFRIGGPADIFIKPCDEIQLCRAVAFCKEQGVRYYLLGNGSNILFEDAGFRGAVLDLTAMKTGIGMKENIPGEEPGVVYCNVTVGAGTKLSTLCNFALNHSYTGLEFAYGIPGTVGGAIYMNAGAYGGEMKDVLTSVEYLAADGNIVEVPAAELDLSYRHSIFEENGGCILSATFRLKKGDAASIKARMDELMQKRIDKQPLDKPSAGSTFKRPAGAFAAALIDQCGLRGYRHGGAAVSEKHCGFVVNLGGATCADVLALCDEVRSIVKEKTGYDLEKEIRVVRA</sequence>
<keyword evidence="12 16" id="KW-0560">Oxidoreductase</keyword>
<dbReference type="GO" id="GO:0009252">
    <property type="term" value="P:peptidoglycan biosynthetic process"/>
    <property type="evidence" value="ECO:0007669"/>
    <property type="project" value="UniProtKB-UniRule"/>
</dbReference>
<gene>
    <name evidence="16" type="primary">murB</name>
    <name evidence="18" type="ORF">C4N25_02565</name>
</gene>
<evidence type="ECO:0000256" key="14">
    <source>
        <dbReference type="ARBA" id="ARBA00023316"/>
    </source>
</evidence>
<keyword evidence="11 16" id="KW-0573">Peptidoglycan synthesis</keyword>
<dbReference type="InterPro" id="IPR016166">
    <property type="entry name" value="FAD-bd_PCMH"/>
</dbReference>
<keyword evidence="13 16" id="KW-0131">Cell cycle</keyword>
<dbReference type="NCBIfam" id="NF010480">
    <property type="entry name" value="PRK13905.1"/>
    <property type="match status" value="1"/>
</dbReference>
<comment type="subcellular location">
    <subcellularLocation>
        <location evidence="3 16">Cytoplasm</location>
    </subcellularLocation>
</comment>
<comment type="similarity">
    <text evidence="16">Belongs to the MurB family.</text>
</comment>
<dbReference type="InterPro" id="IPR006094">
    <property type="entry name" value="Oxid_FAD_bind_N"/>
</dbReference>
<evidence type="ECO:0000256" key="12">
    <source>
        <dbReference type="ARBA" id="ARBA00023002"/>
    </source>
</evidence>
<accession>A0A329TUR6</accession>
<keyword evidence="7 16" id="KW-0285">Flavoprotein</keyword>
<evidence type="ECO:0000256" key="2">
    <source>
        <dbReference type="ARBA" id="ARBA00003921"/>
    </source>
</evidence>
<evidence type="ECO:0000256" key="11">
    <source>
        <dbReference type="ARBA" id="ARBA00022984"/>
    </source>
</evidence>
<dbReference type="Proteomes" id="UP000251634">
    <property type="component" value="Unassembled WGS sequence"/>
</dbReference>
<comment type="cofactor">
    <cofactor evidence="1 16">
        <name>FAD</name>
        <dbReference type="ChEBI" id="CHEBI:57692"/>
    </cofactor>
</comment>
<dbReference type="Pfam" id="PF02873">
    <property type="entry name" value="MurB_C"/>
    <property type="match status" value="1"/>
</dbReference>
<evidence type="ECO:0000256" key="8">
    <source>
        <dbReference type="ARBA" id="ARBA00022827"/>
    </source>
</evidence>
<keyword evidence="9 16" id="KW-0521">NADP</keyword>
<keyword evidence="6 16" id="KW-0132">Cell division</keyword>
<dbReference type="EMBL" id="PRKZ01000001">
    <property type="protein sequence ID" value="RAW52308.1"/>
    <property type="molecule type" value="Genomic_DNA"/>
</dbReference>
<keyword evidence="8 16" id="KW-0274">FAD</keyword>
<dbReference type="InterPro" id="IPR003170">
    <property type="entry name" value="MurB"/>
</dbReference>
<reference evidence="18 19" key="1">
    <citation type="submission" date="2018-02" db="EMBL/GenBank/DDBJ databases">
        <title>Complete genome sequencing of Faecalibacterium prausnitzii strains isolated from the human gut.</title>
        <authorList>
            <person name="Fitzgerald B.C."/>
            <person name="Shkoporov A.N."/>
            <person name="Ross P.R."/>
            <person name="Hill C."/>
        </authorList>
    </citation>
    <scope>NUCLEOTIDE SEQUENCE [LARGE SCALE GENOMIC DNA]</scope>
    <source>
        <strain evidence="18 19">APC942/8-14-2</strain>
    </source>
</reference>
<evidence type="ECO:0000256" key="7">
    <source>
        <dbReference type="ARBA" id="ARBA00022630"/>
    </source>
</evidence>
<feature type="domain" description="FAD-binding PCMH-type" evidence="17">
    <location>
        <begin position="29"/>
        <end position="206"/>
    </location>
</feature>
<evidence type="ECO:0000256" key="16">
    <source>
        <dbReference type="HAMAP-Rule" id="MF_00037"/>
    </source>
</evidence>
<dbReference type="GO" id="GO:0005829">
    <property type="term" value="C:cytosol"/>
    <property type="evidence" value="ECO:0007669"/>
    <property type="project" value="TreeGrafter"/>
</dbReference>
<dbReference type="AlphaFoldDB" id="A0A329TUR6"/>
<comment type="function">
    <text evidence="2 16">Cell wall formation.</text>
</comment>
<dbReference type="Gene3D" id="3.30.43.10">
    <property type="entry name" value="Uridine Diphospho-n-acetylenolpyruvylglucosamine Reductase, domain 2"/>
    <property type="match status" value="1"/>
</dbReference>
<dbReference type="InterPro" id="IPR016169">
    <property type="entry name" value="FAD-bd_PCMH_sub2"/>
</dbReference>
<evidence type="ECO:0000313" key="19">
    <source>
        <dbReference type="Proteomes" id="UP000251634"/>
    </source>
</evidence>
<comment type="pathway">
    <text evidence="4 16">Cell wall biogenesis; peptidoglycan biosynthesis.</text>
</comment>
<keyword evidence="5 16" id="KW-0963">Cytoplasm</keyword>
<dbReference type="PANTHER" id="PTHR21071">
    <property type="entry name" value="UDP-N-ACETYLENOLPYRUVOYLGLUCOSAMINE REDUCTASE"/>
    <property type="match status" value="1"/>
</dbReference>
<dbReference type="InterPro" id="IPR011601">
    <property type="entry name" value="MurB_C"/>
</dbReference>
<dbReference type="Pfam" id="PF01565">
    <property type="entry name" value="FAD_binding_4"/>
    <property type="match status" value="1"/>
</dbReference>
<keyword evidence="14 16" id="KW-0961">Cell wall biogenesis/degradation</keyword>
<keyword evidence="10 16" id="KW-0133">Cell shape</keyword>
<dbReference type="GO" id="GO:0071555">
    <property type="term" value="P:cell wall organization"/>
    <property type="evidence" value="ECO:0007669"/>
    <property type="project" value="UniProtKB-KW"/>
</dbReference>
<dbReference type="GO" id="GO:0051301">
    <property type="term" value="P:cell division"/>
    <property type="evidence" value="ECO:0007669"/>
    <property type="project" value="UniProtKB-KW"/>
</dbReference>
<proteinExistence type="inferred from homology"/>
<evidence type="ECO:0000256" key="9">
    <source>
        <dbReference type="ARBA" id="ARBA00022857"/>
    </source>
</evidence>
<feature type="active site" evidence="16">
    <location>
        <position position="185"/>
    </location>
</feature>
<evidence type="ECO:0000256" key="3">
    <source>
        <dbReference type="ARBA" id="ARBA00004496"/>
    </source>
</evidence>
<dbReference type="UniPathway" id="UPA00219"/>
<organism evidence="18 19">
    <name type="scientific">Faecalibacterium prausnitzii</name>
    <dbReference type="NCBI Taxonomy" id="853"/>
    <lineage>
        <taxon>Bacteria</taxon>
        <taxon>Bacillati</taxon>
        <taxon>Bacillota</taxon>
        <taxon>Clostridia</taxon>
        <taxon>Eubacteriales</taxon>
        <taxon>Oscillospiraceae</taxon>
        <taxon>Faecalibacterium</taxon>
    </lineage>
</organism>
<dbReference type="PANTHER" id="PTHR21071:SF4">
    <property type="entry name" value="UDP-N-ACETYLENOLPYRUVOYLGLUCOSAMINE REDUCTASE"/>
    <property type="match status" value="1"/>
</dbReference>
<evidence type="ECO:0000256" key="15">
    <source>
        <dbReference type="ARBA" id="ARBA00048914"/>
    </source>
</evidence>
<evidence type="ECO:0000256" key="1">
    <source>
        <dbReference type="ARBA" id="ARBA00001974"/>
    </source>
</evidence>
<dbReference type="InterPro" id="IPR036318">
    <property type="entry name" value="FAD-bd_PCMH-like_sf"/>
</dbReference>
<dbReference type="SUPFAM" id="SSF56176">
    <property type="entry name" value="FAD-binding/transporter-associated domain-like"/>
    <property type="match status" value="1"/>
</dbReference>
<evidence type="ECO:0000256" key="10">
    <source>
        <dbReference type="ARBA" id="ARBA00022960"/>
    </source>
</evidence>
<dbReference type="SUPFAM" id="SSF56194">
    <property type="entry name" value="Uridine diphospho-N-Acetylenolpyruvylglucosamine reductase, MurB, C-terminal domain"/>
    <property type="match status" value="1"/>
</dbReference>
<dbReference type="GO" id="GO:0008360">
    <property type="term" value="P:regulation of cell shape"/>
    <property type="evidence" value="ECO:0007669"/>
    <property type="project" value="UniProtKB-KW"/>
</dbReference>
<dbReference type="RefSeq" id="WP_112114859.1">
    <property type="nucleotide sequence ID" value="NZ_PRKZ01000001.1"/>
</dbReference>
<evidence type="ECO:0000256" key="5">
    <source>
        <dbReference type="ARBA" id="ARBA00022490"/>
    </source>
</evidence>
<evidence type="ECO:0000256" key="4">
    <source>
        <dbReference type="ARBA" id="ARBA00004752"/>
    </source>
</evidence>
<dbReference type="GO" id="GO:0071949">
    <property type="term" value="F:FAD binding"/>
    <property type="evidence" value="ECO:0007669"/>
    <property type="project" value="InterPro"/>
</dbReference>
<evidence type="ECO:0000259" key="17">
    <source>
        <dbReference type="PROSITE" id="PS51387"/>
    </source>
</evidence>
<feature type="active site" evidence="16">
    <location>
        <position position="305"/>
    </location>
</feature>
<dbReference type="Gene3D" id="3.90.78.10">
    <property type="entry name" value="UDP-N-acetylenolpyruvoylglucosamine reductase, C-terminal domain"/>
    <property type="match status" value="1"/>
</dbReference>
<protein>
    <recommendedName>
        <fullName evidence="16">UDP-N-acetylenolpyruvoylglucosamine reductase</fullName>
        <ecNumber evidence="16">1.3.1.98</ecNumber>
    </recommendedName>
    <alternativeName>
        <fullName evidence="16">UDP-N-acetylmuramate dehydrogenase</fullName>
    </alternativeName>
</protein>
<dbReference type="InterPro" id="IPR036635">
    <property type="entry name" value="MurB_C_sf"/>
</dbReference>
<comment type="caution">
    <text evidence="18">The sequence shown here is derived from an EMBL/GenBank/DDBJ whole genome shotgun (WGS) entry which is preliminary data.</text>
</comment>
<evidence type="ECO:0000256" key="13">
    <source>
        <dbReference type="ARBA" id="ARBA00023306"/>
    </source>
</evidence>